<name>A0A9Y2IEU1_9PSEU</name>
<evidence type="ECO:0000256" key="8">
    <source>
        <dbReference type="SAM" id="Phobius"/>
    </source>
</evidence>
<sequence length="443" mass="46706">MNTELEFTGARRRRIIIAASAGNFAEWYDWGVYGVVATIIAAKFFPGNDPAVALLNTYAVFALGYIARPIGGIFFGWIGDKYGRRRALSISILFTCFGTALMGVLPTYAQIGLLAPVLLLVCRLAQSMGAGGEYASAISFVFEHSPAAKRARNVSTLIATTFIGILCGSLLARVFSSVLTKDEYQTFGWRILFLVGLPLAAFGVYLRSKVEESPEFELLVKAREKAKAAATPLRDALRLHWVPIVIFIVCTASYALLSTTITSFLTTFLINVGKLDSTEAYNATIVSNVLVIAGTLVMGPVADKIGLRKALSLTGLVVAILAVPSLALAAGGGVGAFTGGALIGACKGLLALPALLAISQIFPTAVRVTAGALAYNVAQALFGGTGPIIGVWLNDVTGGPYGLGVYLAALGLITAIVLFYARRTFDHDEAVVPAVDKVSPEAR</sequence>
<comment type="subcellular location">
    <subcellularLocation>
        <location evidence="1">Cell membrane</location>
        <topology evidence="1">Multi-pass membrane protein</topology>
    </subcellularLocation>
</comment>
<feature type="transmembrane region" description="Helical" evidence="8">
    <location>
        <begin position="244"/>
        <end position="268"/>
    </location>
</feature>
<evidence type="ECO:0000256" key="5">
    <source>
        <dbReference type="ARBA" id="ARBA00022847"/>
    </source>
</evidence>
<keyword evidence="6 8" id="KW-1133">Transmembrane helix</keyword>
<keyword evidence="7 8" id="KW-0472">Membrane</keyword>
<dbReference type="SUPFAM" id="SSF103473">
    <property type="entry name" value="MFS general substrate transporter"/>
    <property type="match status" value="1"/>
</dbReference>
<keyword evidence="11" id="KW-1185">Reference proteome</keyword>
<accession>A0A9Y2IEU1</accession>
<evidence type="ECO:0000259" key="9">
    <source>
        <dbReference type="PROSITE" id="PS50850"/>
    </source>
</evidence>
<feature type="transmembrane region" description="Helical" evidence="8">
    <location>
        <begin position="336"/>
        <end position="358"/>
    </location>
</feature>
<keyword evidence="4 8" id="KW-0812">Transmembrane</keyword>
<evidence type="ECO:0000313" key="10">
    <source>
        <dbReference type="EMBL" id="WIX77706.1"/>
    </source>
</evidence>
<feature type="transmembrane region" description="Helical" evidence="8">
    <location>
        <begin position="187"/>
        <end position="206"/>
    </location>
</feature>
<keyword evidence="5" id="KW-0769">Symport</keyword>
<evidence type="ECO:0000256" key="2">
    <source>
        <dbReference type="ARBA" id="ARBA00022448"/>
    </source>
</evidence>
<dbReference type="PANTHER" id="PTHR43528:SF1">
    <property type="entry name" value="ALPHA-KETOGLUTARATE PERMEASE"/>
    <property type="match status" value="1"/>
</dbReference>
<evidence type="ECO:0000256" key="4">
    <source>
        <dbReference type="ARBA" id="ARBA00022692"/>
    </source>
</evidence>
<dbReference type="InterPro" id="IPR020846">
    <property type="entry name" value="MFS_dom"/>
</dbReference>
<evidence type="ECO:0000256" key="7">
    <source>
        <dbReference type="ARBA" id="ARBA00023136"/>
    </source>
</evidence>
<dbReference type="GO" id="GO:0015293">
    <property type="term" value="F:symporter activity"/>
    <property type="evidence" value="ECO:0007669"/>
    <property type="project" value="UniProtKB-KW"/>
</dbReference>
<keyword evidence="2" id="KW-0813">Transport</keyword>
<dbReference type="EMBL" id="CP127294">
    <property type="protein sequence ID" value="WIX77706.1"/>
    <property type="molecule type" value="Genomic_DNA"/>
</dbReference>
<dbReference type="InterPro" id="IPR005828">
    <property type="entry name" value="MFS_sugar_transport-like"/>
</dbReference>
<feature type="transmembrane region" description="Helical" evidence="8">
    <location>
        <begin position="370"/>
        <end position="393"/>
    </location>
</feature>
<feature type="transmembrane region" description="Helical" evidence="8">
    <location>
        <begin position="58"/>
        <end position="78"/>
    </location>
</feature>
<dbReference type="Pfam" id="PF00083">
    <property type="entry name" value="Sugar_tr"/>
    <property type="match status" value="1"/>
</dbReference>
<feature type="transmembrane region" description="Helical" evidence="8">
    <location>
        <begin position="117"/>
        <end position="142"/>
    </location>
</feature>
<dbReference type="KEGG" id="acab:QRX50_40930"/>
<feature type="transmembrane region" description="Helical" evidence="8">
    <location>
        <begin position="90"/>
        <end position="111"/>
    </location>
</feature>
<dbReference type="Proteomes" id="UP001236014">
    <property type="component" value="Chromosome"/>
</dbReference>
<keyword evidence="3" id="KW-1003">Cell membrane</keyword>
<evidence type="ECO:0000256" key="6">
    <source>
        <dbReference type="ARBA" id="ARBA00022989"/>
    </source>
</evidence>
<feature type="domain" description="Major facilitator superfamily (MFS) profile" evidence="9">
    <location>
        <begin position="15"/>
        <end position="426"/>
    </location>
</feature>
<feature type="transmembrane region" description="Helical" evidence="8">
    <location>
        <begin position="154"/>
        <end position="175"/>
    </location>
</feature>
<evidence type="ECO:0000256" key="3">
    <source>
        <dbReference type="ARBA" id="ARBA00022475"/>
    </source>
</evidence>
<feature type="transmembrane region" description="Helical" evidence="8">
    <location>
        <begin position="280"/>
        <end position="298"/>
    </location>
</feature>
<dbReference type="Gene3D" id="1.20.1250.20">
    <property type="entry name" value="MFS general substrate transporter like domains"/>
    <property type="match status" value="2"/>
</dbReference>
<proteinExistence type="predicted"/>
<dbReference type="GO" id="GO:0005886">
    <property type="term" value="C:plasma membrane"/>
    <property type="evidence" value="ECO:0007669"/>
    <property type="project" value="UniProtKB-SubCell"/>
</dbReference>
<reference evidence="10 11" key="1">
    <citation type="submission" date="2023-06" db="EMBL/GenBank/DDBJ databases">
        <authorList>
            <person name="Oyuntsetseg B."/>
            <person name="Kim S.B."/>
        </authorList>
    </citation>
    <scope>NUCLEOTIDE SEQUENCE [LARGE SCALE GENOMIC DNA]</scope>
    <source>
        <strain evidence="10 11">2-15</strain>
    </source>
</reference>
<feature type="transmembrane region" description="Helical" evidence="8">
    <location>
        <begin position="399"/>
        <end position="421"/>
    </location>
</feature>
<gene>
    <name evidence="10" type="ORF">QRX50_40930</name>
</gene>
<protein>
    <submittedName>
        <fullName evidence="10">MFS transporter</fullName>
    </submittedName>
</protein>
<organism evidence="10 11">
    <name type="scientific">Amycolatopsis carbonis</name>
    <dbReference type="NCBI Taxonomy" id="715471"/>
    <lineage>
        <taxon>Bacteria</taxon>
        <taxon>Bacillati</taxon>
        <taxon>Actinomycetota</taxon>
        <taxon>Actinomycetes</taxon>
        <taxon>Pseudonocardiales</taxon>
        <taxon>Pseudonocardiaceae</taxon>
        <taxon>Amycolatopsis</taxon>
    </lineage>
</organism>
<dbReference type="InterPro" id="IPR051084">
    <property type="entry name" value="H+-coupled_symporters"/>
</dbReference>
<dbReference type="PANTHER" id="PTHR43528">
    <property type="entry name" value="ALPHA-KETOGLUTARATE PERMEASE"/>
    <property type="match status" value="1"/>
</dbReference>
<evidence type="ECO:0000313" key="11">
    <source>
        <dbReference type="Proteomes" id="UP001236014"/>
    </source>
</evidence>
<dbReference type="RefSeq" id="WP_285968445.1">
    <property type="nucleotide sequence ID" value="NZ_CP127294.1"/>
</dbReference>
<dbReference type="PROSITE" id="PS50850">
    <property type="entry name" value="MFS"/>
    <property type="match status" value="1"/>
</dbReference>
<dbReference type="AlphaFoldDB" id="A0A9Y2IEU1"/>
<feature type="transmembrane region" description="Helical" evidence="8">
    <location>
        <begin position="310"/>
        <end position="330"/>
    </location>
</feature>
<evidence type="ECO:0000256" key="1">
    <source>
        <dbReference type="ARBA" id="ARBA00004651"/>
    </source>
</evidence>
<dbReference type="InterPro" id="IPR036259">
    <property type="entry name" value="MFS_trans_sf"/>
</dbReference>